<dbReference type="EMBL" id="CP050549">
    <property type="protein sequence ID" value="QND41577.1"/>
    <property type="molecule type" value="Genomic_DNA"/>
</dbReference>
<evidence type="ECO:0000313" key="1">
    <source>
        <dbReference type="EMBL" id="QND41577.1"/>
    </source>
</evidence>
<accession>A0A2L1D5S8</accession>
<dbReference type="AlphaFoldDB" id="A0A2L1D5S8"/>
<organism evidence="1 2">
    <name type="scientific">Rhizobium leguminosarum bv. viciae</name>
    <dbReference type="NCBI Taxonomy" id="387"/>
    <lineage>
        <taxon>Bacteria</taxon>
        <taxon>Pseudomonadati</taxon>
        <taxon>Pseudomonadota</taxon>
        <taxon>Alphaproteobacteria</taxon>
        <taxon>Hyphomicrobiales</taxon>
        <taxon>Rhizobiaceae</taxon>
        <taxon>Rhizobium/Agrobacterium group</taxon>
        <taxon>Rhizobium</taxon>
    </lineage>
</organism>
<evidence type="ECO:0000313" key="2">
    <source>
        <dbReference type="Proteomes" id="UP000515518"/>
    </source>
</evidence>
<protein>
    <submittedName>
        <fullName evidence="1">Uncharacterized protein</fullName>
    </submittedName>
</protein>
<name>A0A2L1D5S8_RHILV</name>
<reference evidence="2" key="1">
    <citation type="journal article" date="2020" name="Mol. Plant Microbe">
        <title>Rhizobial microsymbionts of the narrowly endemic Oxytropis species growing in Kamchatka are characterized by significant genetic diversity and possess a set of genes that are associated with T3SS and T6SS secretion systems and can affect the development of symbiosis.</title>
        <authorList>
            <person name="Safronova V."/>
            <person name="Guro P."/>
            <person name="Sazanova A."/>
            <person name="Kuznetsova I."/>
            <person name="Belimov A."/>
            <person name="Yakubov V."/>
            <person name="Chirak E."/>
            <person name="Afonin A."/>
            <person name="Gogolev Y."/>
            <person name="Andronov E."/>
            <person name="Tikhonovich I."/>
        </authorList>
    </citation>
    <scope>NUCLEOTIDE SEQUENCE [LARGE SCALE GENOMIC DNA]</scope>
    <source>
        <strain evidence="2">RCAM0610</strain>
    </source>
</reference>
<proteinExistence type="predicted"/>
<dbReference type="RefSeq" id="WP_018244273.1">
    <property type="nucleotide sequence ID" value="NZ_CP022665.1"/>
</dbReference>
<gene>
    <name evidence="1" type="ORF">HB770_00420</name>
</gene>
<sequence length="86" mass="9719">MVTPPAIHFTNDRFAAEAFADVISAETFADVRQSAPSGLLDLVMNIFRFRRGDRTGLDLEATPDYLKRDLGFIDGRDPRCEDRFPL</sequence>
<dbReference type="Proteomes" id="UP000515518">
    <property type="component" value="Chromosome"/>
</dbReference>